<keyword evidence="2" id="KW-0472">Membrane</keyword>
<evidence type="ECO:0000313" key="4">
    <source>
        <dbReference type="EMBL" id="MBC8538727.1"/>
    </source>
</evidence>
<dbReference type="GO" id="GO:0016020">
    <property type="term" value="C:membrane"/>
    <property type="evidence" value="ECO:0007669"/>
    <property type="project" value="InterPro"/>
</dbReference>
<feature type="domain" description="EamA" evidence="3">
    <location>
        <begin position="15"/>
        <end position="140"/>
    </location>
</feature>
<keyword evidence="5" id="KW-1185">Reference proteome</keyword>
<keyword evidence="2" id="KW-0812">Transmembrane</keyword>
<reference evidence="4" key="1">
    <citation type="submission" date="2020-08" db="EMBL/GenBank/DDBJ databases">
        <title>Genome public.</title>
        <authorList>
            <person name="Liu C."/>
            <person name="Sun Q."/>
        </authorList>
    </citation>
    <scope>NUCLEOTIDE SEQUENCE</scope>
    <source>
        <strain evidence="4">NSJ-63</strain>
    </source>
</reference>
<dbReference type="AlphaFoldDB" id="A0A926HSR0"/>
<dbReference type="InterPro" id="IPR037185">
    <property type="entry name" value="EmrE-like"/>
</dbReference>
<feature type="transmembrane region" description="Helical" evidence="2">
    <location>
        <begin position="123"/>
        <end position="140"/>
    </location>
</feature>
<evidence type="ECO:0000313" key="5">
    <source>
        <dbReference type="Proteomes" id="UP000617951"/>
    </source>
</evidence>
<sequence>MIHLLWPILLVVGANTVYNIAAKSTPPGINSFASLAVSYFVAMVSAIALFFATSGQKNLLAEFSKMNWTSVALGIVIVALEFGYISAYRAGWKVSIASLVANISLAVILLAVGLLLYKESLSLRQILGMCLCGAGLVLIAR</sequence>
<dbReference type="Gene3D" id="1.10.3730.20">
    <property type="match status" value="1"/>
</dbReference>
<organism evidence="4 5">
    <name type="scientific">Guopingia tenuis</name>
    <dbReference type="NCBI Taxonomy" id="2763656"/>
    <lineage>
        <taxon>Bacteria</taxon>
        <taxon>Bacillati</taxon>
        <taxon>Bacillota</taxon>
        <taxon>Clostridia</taxon>
        <taxon>Christensenellales</taxon>
        <taxon>Christensenellaceae</taxon>
        <taxon>Guopingia</taxon>
    </lineage>
</organism>
<comment type="caution">
    <text evidence="4">The sequence shown here is derived from an EMBL/GenBank/DDBJ whole genome shotgun (WGS) entry which is preliminary data.</text>
</comment>
<evidence type="ECO:0000256" key="2">
    <source>
        <dbReference type="SAM" id="Phobius"/>
    </source>
</evidence>
<dbReference type="InterPro" id="IPR000620">
    <property type="entry name" value="EamA_dom"/>
</dbReference>
<feature type="transmembrane region" description="Helical" evidence="2">
    <location>
        <begin position="94"/>
        <end position="116"/>
    </location>
</feature>
<protein>
    <submittedName>
        <fullName evidence="4">EamA family transporter</fullName>
    </submittedName>
</protein>
<feature type="transmembrane region" description="Helical" evidence="2">
    <location>
        <begin position="66"/>
        <end position="88"/>
    </location>
</feature>
<evidence type="ECO:0000256" key="1">
    <source>
        <dbReference type="ARBA" id="ARBA00007362"/>
    </source>
</evidence>
<gene>
    <name evidence="4" type="ORF">H8693_07240</name>
</gene>
<comment type="similarity">
    <text evidence="1">Belongs to the EamA transporter family.</text>
</comment>
<dbReference type="RefSeq" id="WP_249280433.1">
    <property type="nucleotide sequence ID" value="NZ_JACRSS010000003.1"/>
</dbReference>
<accession>A0A926HSR0</accession>
<name>A0A926HSR0_9FIRM</name>
<dbReference type="SUPFAM" id="SSF103481">
    <property type="entry name" value="Multidrug resistance efflux transporter EmrE"/>
    <property type="match status" value="1"/>
</dbReference>
<dbReference type="Pfam" id="PF00892">
    <property type="entry name" value="EamA"/>
    <property type="match status" value="1"/>
</dbReference>
<proteinExistence type="inferred from homology"/>
<feature type="transmembrane region" description="Helical" evidence="2">
    <location>
        <begin position="32"/>
        <end position="54"/>
    </location>
</feature>
<dbReference type="Proteomes" id="UP000617951">
    <property type="component" value="Unassembled WGS sequence"/>
</dbReference>
<keyword evidence="2" id="KW-1133">Transmembrane helix</keyword>
<evidence type="ECO:0000259" key="3">
    <source>
        <dbReference type="Pfam" id="PF00892"/>
    </source>
</evidence>
<dbReference type="EMBL" id="JACRSS010000003">
    <property type="protein sequence ID" value="MBC8538727.1"/>
    <property type="molecule type" value="Genomic_DNA"/>
</dbReference>